<sequence>MKFARHFVLAVVAAATTSSAFRTTIRKQHKQLSTHPLQRRAPQSTNGQVTADPGDGENSFDIESVHDLLYLADITVGGVDYSVQLDTGSSDLFIKGPNGSPIPGTEATRLLHNMSYAIGWAAGHIAYAPVTFVGITAPRQAFLDADSAYNPALGLGADGVVGLGFNRLSSIDHELNKTGATSGRSLLYNLFDANPEEPNFIAFALHRDIDGEDEDEVEGSFAIGEFEPEYTAILGNAPIPTWPPRNPYRWNVLLDALIVNDTITPGTTKIVGAPSNKAVVLLDSGASYTYAPPEICEAIYGNVPGASFDAAVGAWIVPCDQEVNMALQIGGQVFPVHPLDVVMPRNPTNKDVCIGTFLPQILGDGWDFDWLIGDNFLRSVYSIYDFGDFDAEGKMGDPYVKLLALVEPDAASITFHNQRGGEPRSGIKFVGLDGVSVAPSFAISTDISESLEMIGKFMPAMLAVVAFNALVIVVGSIIWLVMFIKKRRRRAFARTPRARGGGSTRPNSTRPNSYIAGIEVQPPSVHAYEPVSMALTEDTFVPPSPAFHGYGGGNGKLQPGERPKSVA</sequence>
<feature type="compositionally biased region" description="Polar residues" evidence="4">
    <location>
        <begin position="33"/>
        <end position="49"/>
    </location>
</feature>
<accession>A8NXG8</accession>
<evidence type="ECO:0000256" key="2">
    <source>
        <dbReference type="ARBA" id="ARBA00022750"/>
    </source>
</evidence>
<dbReference type="Pfam" id="PF00026">
    <property type="entry name" value="Asp"/>
    <property type="match status" value="1"/>
</dbReference>
<comment type="caution">
    <text evidence="8">The sequence shown here is derived from an EMBL/GenBank/DDBJ whole genome shotgun (WGS) entry which is preliminary data.</text>
</comment>
<keyword evidence="2 3" id="KW-0064">Aspartyl protease</keyword>
<feature type="region of interest" description="Disordered" evidence="4">
    <location>
        <begin position="27"/>
        <end position="57"/>
    </location>
</feature>
<keyword evidence="5" id="KW-0812">Transmembrane</keyword>
<evidence type="ECO:0000313" key="8">
    <source>
        <dbReference type="EMBL" id="EAU84781.1"/>
    </source>
</evidence>
<dbReference type="EMBL" id="AACS02000005">
    <property type="protein sequence ID" value="EAU84781.1"/>
    <property type="molecule type" value="Genomic_DNA"/>
</dbReference>
<dbReference type="CDD" id="cd05471">
    <property type="entry name" value="pepsin_like"/>
    <property type="match status" value="1"/>
</dbReference>
<dbReference type="InParanoid" id="A8NXG8"/>
<dbReference type="VEuPathDB" id="FungiDB:CC1G_00300"/>
<feature type="domain" description="Peptidase A1" evidence="7">
    <location>
        <begin position="70"/>
        <end position="398"/>
    </location>
</feature>
<organism evidence="8 9">
    <name type="scientific">Coprinopsis cinerea (strain Okayama-7 / 130 / ATCC MYA-4618 / FGSC 9003)</name>
    <name type="common">Inky cap fungus</name>
    <name type="synonym">Hormographiella aspergillata</name>
    <dbReference type="NCBI Taxonomy" id="240176"/>
    <lineage>
        <taxon>Eukaryota</taxon>
        <taxon>Fungi</taxon>
        <taxon>Dikarya</taxon>
        <taxon>Basidiomycota</taxon>
        <taxon>Agaricomycotina</taxon>
        <taxon>Agaricomycetes</taxon>
        <taxon>Agaricomycetidae</taxon>
        <taxon>Agaricales</taxon>
        <taxon>Agaricineae</taxon>
        <taxon>Psathyrellaceae</taxon>
        <taxon>Coprinopsis</taxon>
    </lineage>
</organism>
<evidence type="ECO:0000259" key="7">
    <source>
        <dbReference type="PROSITE" id="PS51767"/>
    </source>
</evidence>
<dbReference type="RefSeq" id="XP_001837164.1">
    <property type="nucleotide sequence ID" value="XM_001837112.1"/>
</dbReference>
<feature type="transmembrane region" description="Helical" evidence="5">
    <location>
        <begin position="457"/>
        <end position="484"/>
    </location>
</feature>
<feature type="region of interest" description="Disordered" evidence="4">
    <location>
        <begin position="544"/>
        <end position="567"/>
    </location>
</feature>
<dbReference type="InterPro" id="IPR001461">
    <property type="entry name" value="Aspartic_peptidase_A1"/>
</dbReference>
<evidence type="ECO:0000256" key="1">
    <source>
        <dbReference type="ARBA" id="ARBA00007447"/>
    </source>
</evidence>
<dbReference type="PROSITE" id="PS00141">
    <property type="entry name" value="ASP_PROTEASE"/>
    <property type="match status" value="1"/>
</dbReference>
<name>A8NXG8_COPC7</name>
<evidence type="ECO:0000256" key="3">
    <source>
        <dbReference type="RuleBase" id="RU000454"/>
    </source>
</evidence>
<dbReference type="KEGG" id="cci:CC1G_00300"/>
<evidence type="ECO:0000313" key="9">
    <source>
        <dbReference type="Proteomes" id="UP000001861"/>
    </source>
</evidence>
<dbReference type="PANTHER" id="PTHR47966">
    <property type="entry name" value="BETA-SITE APP-CLEAVING ENZYME, ISOFORM A-RELATED"/>
    <property type="match status" value="1"/>
</dbReference>
<evidence type="ECO:0000256" key="5">
    <source>
        <dbReference type="SAM" id="Phobius"/>
    </source>
</evidence>
<proteinExistence type="inferred from homology"/>
<gene>
    <name evidence="8" type="ORF">CC1G_00300</name>
</gene>
<keyword evidence="5" id="KW-0472">Membrane</keyword>
<evidence type="ECO:0000256" key="4">
    <source>
        <dbReference type="SAM" id="MobiDB-lite"/>
    </source>
</evidence>
<dbReference type="InterPro" id="IPR021109">
    <property type="entry name" value="Peptidase_aspartic_dom_sf"/>
</dbReference>
<dbReference type="InterPro" id="IPR033121">
    <property type="entry name" value="PEPTIDASE_A1"/>
</dbReference>
<reference evidence="8 9" key="1">
    <citation type="journal article" date="2010" name="Proc. Natl. Acad. Sci. U.S.A.">
        <title>Insights into evolution of multicellular fungi from the assembled chromosomes of the mushroom Coprinopsis cinerea (Coprinus cinereus).</title>
        <authorList>
            <person name="Stajich J.E."/>
            <person name="Wilke S.K."/>
            <person name="Ahren D."/>
            <person name="Au C.H."/>
            <person name="Birren B.W."/>
            <person name="Borodovsky M."/>
            <person name="Burns C."/>
            <person name="Canback B."/>
            <person name="Casselton L.A."/>
            <person name="Cheng C.K."/>
            <person name="Deng J."/>
            <person name="Dietrich F.S."/>
            <person name="Fargo D.C."/>
            <person name="Farman M.L."/>
            <person name="Gathman A.C."/>
            <person name="Goldberg J."/>
            <person name="Guigo R."/>
            <person name="Hoegger P.J."/>
            <person name="Hooker J.B."/>
            <person name="Huggins A."/>
            <person name="James T.Y."/>
            <person name="Kamada T."/>
            <person name="Kilaru S."/>
            <person name="Kodira C."/>
            <person name="Kues U."/>
            <person name="Kupfer D."/>
            <person name="Kwan H.S."/>
            <person name="Lomsadze A."/>
            <person name="Li W."/>
            <person name="Lilly W.W."/>
            <person name="Ma L.J."/>
            <person name="Mackey A.J."/>
            <person name="Manning G."/>
            <person name="Martin F."/>
            <person name="Muraguchi H."/>
            <person name="Natvig D.O."/>
            <person name="Palmerini H."/>
            <person name="Ramesh M.A."/>
            <person name="Rehmeyer C.J."/>
            <person name="Roe B.A."/>
            <person name="Shenoy N."/>
            <person name="Stanke M."/>
            <person name="Ter-Hovhannisyan V."/>
            <person name="Tunlid A."/>
            <person name="Velagapudi R."/>
            <person name="Vision T.J."/>
            <person name="Zeng Q."/>
            <person name="Zolan M.E."/>
            <person name="Pukkila P.J."/>
        </authorList>
    </citation>
    <scope>NUCLEOTIDE SEQUENCE [LARGE SCALE GENOMIC DNA]</scope>
    <source>
        <strain evidence="9">Okayama-7 / 130 / ATCC MYA-4618 / FGSC 9003</strain>
    </source>
</reference>
<dbReference type="InterPro" id="IPR034164">
    <property type="entry name" value="Pepsin-like_dom"/>
</dbReference>
<dbReference type="Proteomes" id="UP000001861">
    <property type="component" value="Unassembled WGS sequence"/>
</dbReference>
<protein>
    <recommendedName>
        <fullName evidence="7">Peptidase A1 domain-containing protein</fullName>
    </recommendedName>
</protein>
<dbReference type="eggNOG" id="KOG1339">
    <property type="taxonomic scope" value="Eukaryota"/>
</dbReference>
<dbReference type="PRINTS" id="PR00792">
    <property type="entry name" value="PEPSIN"/>
</dbReference>
<keyword evidence="6" id="KW-0732">Signal</keyword>
<dbReference type="GO" id="GO:0004190">
    <property type="term" value="F:aspartic-type endopeptidase activity"/>
    <property type="evidence" value="ECO:0007669"/>
    <property type="project" value="UniProtKB-KW"/>
</dbReference>
<dbReference type="GeneID" id="6013720"/>
<dbReference type="GO" id="GO:0006508">
    <property type="term" value="P:proteolysis"/>
    <property type="evidence" value="ECO:0007669"/>
    <property type="project" value="UniProtKB-KW"/>
</dbReference>
<keyword evidence="3" id="KW-0645">Protease</keyword>
<keyword evidence="3" id="KW-0378">Hydrolase</keyword>
<keyword evidence="9" id="KW-1185">Reference proteome</keyword>
<dbReference type="InterPro" id="IPR001969">
    <property type="entry name" value="Aspartic_peptidase_AS"/>
</dbReference>
<feature type="signal peptide" evidence="6">
    <location>
        <begin position="1"/>
        <end position="20"/>
    </location>
</feature>
<dbReference type="STRING" id="240176.A8NXG8"/>
<dbReference type="OMA" id="GAGQFDW"/>
<feature type="chain" id="PRO_5002724884" description="Peptidase A1 domain-containing protein" evidence="6">
    <location>
        <begin position="21"/>
        <end position="567"/>
    </location>
</feature>
<dbReference type="AlphaFoldDB" id="A8NXG8"/>
<dbReference type="Gene3D" id="2.40.70.10">
    <property type="entry name" value="Acid Proteases"/>
    <property type="match status" value="2"/>
</dbReference>
<feature type="region of interest" description="Disordered" evidence="4">
    <location>
        <begin position="494"/>
        <end position="515"/>
    </location>
</feature>
<keyword evidence="5" id="KW-1133">Transmembrane helix</keyword>
<dbReference type="SUPFAM" id="SSF50630">
    <property type="entry name" value="Acid proteases"/>
    <property type="match status" value="1"/>
</dbReference>
<dbReference type="OrthoDB" id="2747330at2759"/>
<dbReference type="PROSITE" id="PS51767">
    <property type="entry name" value="PEPTIDASE_A1"/>
    <property type="match status" value="1"/>
</dbReference>
<dbReference type="PANTHER" id="PTHR47966:SF73">
    <property type="entry name" value="PEPTIDASE A1 DOMAIN-CONTAINING PROTEIN"/>
    <property type="match status" value="1"/>
</dbReference>
<comment type="similarity">
    <text evidence="1 3">Belongs to the peptidase A1 family.</text>
</comment>
<evidence type="ECO:0000256" key="6">
    <source>
        <dbReference type="SAM" id="SignalP"/>
    </source>
</evidence>